<evidence type="ECO:0000256" key="3">
    <source>
        <dbReference type="ARBA" id="ARBA00023274"/>
    </source>
</evidence>
<sequence>MPTGKEAKGKQEAKKVDIQPKRDLTRFVKWPRYIRLQRQRATLHKRLKVPPAINQFTQALDRHTATQLLKLAHKYRPERKQEKKQRLLARAEKKAAGKGDVPTERPPVRAGVNTITTLVENKKAQLVVTAHHVDPIELAVFLPALCCKMGVPYCVIQGKARLGRLVHRKTRTTVAFTQVNAEDKGALAKLVEAIRTNSNDRYDEIRLHWGGSVLGPKSVARIAKLEKAKAKELAAKLGSHLTCLPRFPQGALDVKPAPGRSWLETDLSLEVRGKRDSSWDSTSPPEQGPTFWRGSGILGRNRVRVGDNFKARGPFPAPALRLTGSGWASPAPAECHRRGPRVAAGRLFTPRPVRAPLPPRGCWRSGTPGRRGPTQWAARAGRGGSVGTGSPAPPAASGARNFAMEFVRALWLGLALAMALGPGPGPAGGHPQPCGVLARLGGSVRLGALLPRAPLARARARAALARAVLAPRLPHNLSLELVFAAPRARDPASLARGLCQALAAPGVAALLAFPEARPELLQLHFLAAATETPVLSVLRREARAALGAPVRGTLGAGARGTRGGSGSPRGARSQDGDPGTLDGPGAQGWGRPGCPPSQGAGTQRQRPRDRDLDAGLRARGAPWNAPSQRPGDGDAASAPSLPTEPSLVPPGLQAAEVLSPLGVQVRGLQVRVPLLPAFSPSPPRGLQDPRAAPVTPAPTPFPPPFKFLSSNPTPRPRSHRETE</sequence>
<name>A0ABQ9TPV8_SAGOE</name>
<evidence type="ECO:0000313" key="10">
    <source>
        <dbReference type="Proteomes" id="UP001266305"/>
    </source>
</evidence>
<accession>A0ABQ9TPV8</accession>
<evidence type="ECO:0000256" key="6">
    <source>
        <dbReference type="ARBA" id="ARBA00046616"/>
    </source>
</evidence>
<dbReference type="EMBL" id="JASSZA010000019">
    <property type="protein sequence ID" value="KAK2086818.1"/>
    <property type="molecule type" value="Genomic_DNA"/>
</dbReference>
<feature type="compositionally biased region" description="Basic and acidic residues" evidence="7">
    <location>
        <begin position="78"/>
        <end position="107"/>
    </location>
</feature>
<dbReference type="Pfam" id="PF01248">
    <property type="entry name" value="Ribosomal_L7Ae"/>
    <property type="match status" value="1"/>
</dbReference>
<reference evidence="9 10" key="1">
    <citation type="submission" date="2023-05" db="EMBL/GenBank/DDBJ databases">
        <title>B98-5 Cell Line De Novo Hybrid Assembly: An Optical Mapping Approach.</title>
        <authorList>
            <person name="Kananen K."/>
            <person name="Auerbach J.A."/>
            <person name="Kautto E."/>
            <person name="Blachly J.S."/>
        </authorList>
    </citation>
    <scope>NUCLEOTIDE SEQUENCE [LARGE SCALE GENOMIC DNA]</scope>
    <source>
        <strain evidence="9">B95-8</strain>
        <tissue evidence="9">Cell line</tissue>
    </source>
</reference>
<dbReference type="InterPro" id="IPR018492">
    <property type="entry name" value="Ribosomal_eL8/Nhp2"/>
</dbReference>
<feature type="region of interest" description="Disordered" evidence="7">
    <location>
        <begin position="273"/>
        <end position="295"/>
    </location>
</feature>
<dbReference type="PRINTS" id="PR00882">
    <property type="entry name" value="RIBOSOMALL7A"/>
</dbReference>
<feature type="compositionally biased region" description="Pro residues" evidence="7">
    <location>
        <begin position="695"/>
        <end position="705"/>
    </location>
</feature>
<feature type="domain" description="Ribosomal protein eL8/eL30/eS12/Gadd45" evidence="8">
    <location>
        <begin position="108"/>
        <end position="185"/>
    </location>
</feature>
<protein>
    <recommendedName>
        <fullName evidence="4">Large ribosomal subunit protein eL8</fullName>
    </recommendedName>
    <alternativeName>
        <fullName evidence="5">60S ribosomal protein L7a</fullName>
    </alternativeName>
</protein>
<dbReference type="InterPro" id="IPR029064">
    <property type="entry name" value="Ribosomal_eL30-like_sf"/>
</dbReference>
<evidence type="ECO:0000256" key="2">
    <source>
        <dbReference type="ARBA" id="ARBA00022980"/>
    </source>
</evidence>
<keyword evidence="3" id="KW-0687">Ribonucleoprotein</keyword>
<dbReference type="PROSITE" id="PS01082">
    <property type="entry name" value="RIBOSOMAL_L7AE"/>
    <property type="match status" value="1"/>
</dbReference>
<dbReference type="InterPro" id="IPR004037">
    <property type="entry name" value="Ribosomal_eL8-like_CS"/>
</dbReference>
<dbReference type="InterPro" id="IPR050257">
    <property type="entry name" value="eL8/uL1-like"/>
</dbReference>
<evidence type="ECO:0000256" key="7">
    <source>
        <dbReference type="SAM" id="MobiDB-lite"/>
    </source>
</evidence>
<dbReference type="InterPro" id="IPR001921">
    <property type="entry name" value="Ribosomal_eL8_euk"/>
</dbReference>
<evidence type="ECO:0000256" key="5">
    <source>
        <dbReference type="ARBA" id="ARBA00035345"/>
    </source>
</evidence>
<evidence type="ECO:0000256" key="4">
    <source>
        <dbReference type="ARBA" id="ARBA00035232"/>
    </source>
</evidence>
<feature type="compositionally biased region" description="Basic and acidic residues" evidence="7">
    <location>
        <begin position="606"/>
        <end position="616"/>
    </location>
</feature>
<dbReference type="SUPFAM" id="SSF55315">
    <property type="entry name" value="L30e-like"/>
    <property type="match status" value="1"/>
</dbReference>
<feature type="region of interest" description="Disordered" evidence="7">
    <location>
        <begin position="355"/>
        <end position="395"/>
    </location>
</feature>
<dbReference type="Proteomes" id="UP001266305">
    <property type="component" value="Unassembled WGS sequence"/>
</dbReference>
<feature type="region of interest" description="Disordered" evidence="7">
    <location>
        <begin position="552"/>
        <end position="650"/>
    </location>
</feature>
<dbReference type="PRINTS" id="PR00881">
    <property type="entry name" value="L7ARS6FAMILY"/>
</dbReference>
<organism evidence="9 10">
    <name type="scientific">Saguinus oedipus</name>
    <name type="common">Cotton-top tamarin</name>
    <name type="synonym">Oedipomidas oedipus</name>
    <dbReference type="NCBI Taxonomy" id="9490"/>
    <lineage>
        <taxon>Eukaryota</taxon>
        <taxon>Metazoa</taxon>
        <taxon>Chordata</taxon>
        <taxon>Craniata</taxon>
        <taxon>Vertebrata</taxon>
        <taxon>Euteleostomi</taxon>
        <taxon>Mammalia</taxon>
        <taxon>Eutheria</taxon>
        <taxon>Euarchontoglires</taxon>
        <taxon>Primates</taxon>
        <taxon>Haplorrhini</taxon>
        <taxon>Platyrrhini</taxon>
        <taxon>Cebidae</taxon>
        <taxon>Callitrichinae</taxon>
        <taxon>Saguinus</taxon>
    </lineage>
</organism>
<evidence type="ECO:0000259" key="8">
    <source>
        <dbReference type="Pfam" id="PF01248"/>
    </source>
</evidence>
<comment type="subunit">
    <text evidence="6">Component of the large ribosomal subunit. Interacts with CRY1. Interacts with DICER1, AGO2, TARBP2, MOV10 and EIF6; they form a large RNA-induced silencing complex (RISC).</text>
</comment>
<gene>
    <name evidence="9" type="ORF">P7K49_032725</name>
</gene>
<feature type="compositionally biased region" description="Gly residues" evidence="7">
    <location>
        <begin position="554"/>
        <end position="567"/>
    </location>
</feature>
<comment type="similarity">
    <text evidence="1">Belongs to the eukaryotic ribosomal protein eL8 family.</text>
</comment>
<feature type="region of interest" description="Disordered" evidence="7">
    <location>
        <begin position="76"/>
        <end position="108"/>
    </location>
</feature>
<evidence type="ECO:0000313" key="9">
    <source>
        <dbReference type="EMBL" id="KAK2086818.1"/>
    </source>
</evidence>
<dbReference type="InterPro" id="IPR004038">
    <property type="entry name" value="Ribosomal_eL8/eL30/eS12/Gad45"/>
</dbReference>
<keyword evidence="10" id="KW-1185">Reference proteome</keyword>
<dbReference type="Gene3D" id="3.30.1330.30">
    <property type="match status" value="1"/>
</dbReference>
<proteinExistence type="inferred from homology"/>
<keyword evidence="2" id="KW-0689">Ribosomal protein</keyword>
<feature type="region of interest" description="Disordered" evidence="7">
    <location>
        <begin position="678"/>
        <end position="723"/>
    </location>
</feature>
<evidence type="ECO:0000256" key="1">
    <source>
        <dbReference type="ARBA" id="ARBA00007337"/>
    </source>
</evidence>
<comment type="caution">
    <text evidence="9">The sequence shown here is derived from an EMBL/GenBank/DDBJ whole genome shotgun (WGS) entry which is preliminary data.</text>
</comment>
<dbReference type="PANTHER" id="PTHR23105">
    <property type="entry name" value="RIBOSOMAL PROTEIN L7AE FAMILY MEMBER"/>
    <property type="match status" value="1"/>
</dbReference>